<feature type="domain" description="GmrSD restriction endonucleases N-terminal" evidence="1">
    <location>
        <begin position="34"/>
        <end position="187"/>
    </location>
</feature>
<sequence length="374" mass="43576">MENRISELDKENDSYSNDDLFNITSWGADLSFRELVTMYEEGDLLKPELQRKYVWKKQEASRFIDSILLGLPVPSIFLAKKEDETMLIIDGYQRIMTIYDFIKGNKFQSTDKTFNLVKSEIINERWRGKSFLELTQDEQRKIRSTTIHAIIFEQKSPQNDTGMYQIFERINTSGVALKPQEIRNCVYQGSFNSLLFKLNNNKLWRKSFGSDSDDPRMFDLELILRFFAISNFRNSKEKEQISINLVKYLNNYMGCNKNIDEHVCNALENKFISMLIVLDDILGEAAFKRYDSKKDIFVGRVTPPIFDAICTAATFANEIGFIKSNSTDYIGRYKELLHNQEFISSTSVRTTNVDNIKKRITLATKILFGLDYEF</sequence>
<dbReference type="PANTHER" id="PTHR39639">
    <property type="entry name" value="CHROMOSOME 16, WHOLE GENOME SHOTGUN SEQUENCE"/>
    <property type="match status" value="1"/>
</dbReference>
<dbReference type="PANTHER" id="PTHR39639:SF1">
    <property type="entry name" value="DUF262 DOMAIN-CONTAINING PROTEIN"/>
    <property type="match status" value="1"/>
</dbReference>
<evidence type="ECO:0000259" key="1">
    <source>
        <dbReference type="Pfam" id="PF03235"/>
    </source>
</evidence>
<accession>A0A0M3G8V0</accession>
<dbReference type="RefSeq" id="WP_046953189.1">
    <property type="nucleotide sequence ID" value="NZ_CP031238.1"/>
</dbReference>
<name>A0A0M3G8V0_HAEHA</name>
<proteinExistence type="predicted"/>
<dbReference type="PATRIC" id="fig|726.54.peg.1055"/>
<protein>
    <recommendedName>
        <fullName evidence="1">GmrSD restriction endonucleases N-terminal domain-containing protein</fullName>
    </recommendedName>
</protein>
<dbReference type="InterPro" id="IPR004919">
    <property type="entry name" value="GmrSD_N"/>
</dbReference>
<comment type="caution">
    <text evidence="2">The sequence shown here is derived from an EMBL/GenBank/DDBJ whole genome shotgun (WGS) entry which is preliminary data.</text>
</comment>
<dbReference type="AlphaFoldDB" id="A0A0M3G8V0"/>
<dbReference type="EMBL" id="LCTK01000023">
    <property type="protein sequence ID" value="KKZ58659.1"/>
    <property type="molecule type" value="Genomic_DNA"/>
</dbReference>
<evidence type="ECO:0000313" key="2">
    <source>
        <dbReference type="EMBL" id="KKZ58659.1"/>
    </source>
</evidence>
<reference evidence="2 3" key="1">
    <citation type="submission" date="2015-05" db="EMBL/GenBank/DDBJ databases">
        <title>Comparative analyses of the lipooligosaccharides from nottypeable Haemophilus influenzae and Haemophilus haemolyticus.</title>
        <authorList>
            <person name="Post D.M.B."/>
            <person name="Ketterer M.R."/>
            <person name="Coffin J.E."/>
            <person name="Reinders L.M."/>
            <person name="Munson R.S.Jr."/>
            <person name="Bair T.B."/>
            <person name="Murphy T.F."/>
            <person name="Foster E."/>
            <person name="Gibson B.W."/>
            <person name="Apicella M.A."/>
        </authorList>
    </citation>
    <scope>NUCLEOTIDE SEQUENCE [LARGE SCALE GENOMIC DNA]</scope>
    <source>
        <strain evidence="2 3">11P18</strain>
    </source>
</reference>
<dbReference type="Proteomes" id="UP000034750">
    <property type="component" value="Unassembled WGS sequence"/>
</dbReference>
<dbReference type="Pfam" id="PF03235">
    <property type="entry name" value="GmrSD_N"/>
    <property type="match status" value="1"/>
</dbReference>
<organism evidence="2 3">
    <name type="scientific">Haemophilus haemolyticus</name>
    <dbReference type="NCBI Taxonomy" id="726"/>
    <lineage>
        <taxon>Bacteria</taxon>
        <taxon>Pseudomonadati</taxon>
        <taxon>Pseudomonadota</taxon>
        <taxon>Gammaproteobacteria</taxon>
        <taxon>Pasteurellales</taxon>
        <taxon>Pasteurellaceae</taxon>
        <taxon>Haemophilus</taxon>
    </lineage>
</organism>
<evidence type="ECO:0000313" key="3">
    <source>
        <dbReference type="Proteomes" id="UP000034750"/>
    </source>
</evidence>
<gene>
    <name evidence="2" type="ORF">AAX18_05290</name>
</gene>